<dbReference type="InterPro" id="IPR042099">
    <property type="entry name" value="ANL_N_sf"/>
</dbReference>
<dbReference type="EMBL" id="BAABLX010000004">
    <property type="protein sequence ID" value="GAA4931342.1"/>
    <property type="molecule type" value="Genomic_DNA"/>
</dbReference>
<accession>A0AAV3TXE0</accession>
<dbReference type="InterPro" id="IPR045851">
    <property type="entry name" value="AMP-bd_C_sf"/>
</dbReference>
<keyword evidence="1" id="KW-0436">Ligase</keyword>
<feature type="domain" description="AMP-binding enzyme C-terminal" evidence="2">
    <location>
        <begin position="90"/>
        <end position="165"/>
    </location>
</feature>
<reference evidence="4" key="1">
    <citation type="journal article" date="2019" name="Int. J. Syst. Evol. Microbiol.">
        <title>The Global Catalogue of Microorganisms (GCM) 10K type strain sequencing project: providing services to taxonomists for standard genome sequencing and annotation.</title>
        <authorList>
            <consortium name="The Broad Institute Genomics Platform"/>
            <consortium name="The Broad Institute Genome Sequencing Center for Infectious Disease"/>
            <person name="Wu L."/>
            <person name="Ma J."/>
        </authorList>
    </citation>
    <scope>NUCLEOTIDE SEQUENCE [LARGE SCALE GENOMIC DNA]</scope>
    <source>
        <strain evidence="4">JCM 19134</strain>
    </source>
</reference>
<dbReference type="RefSeq" id="WP_345416344.1">
    <property type="nucleotide sequence ID" value="NZ_AP031496.1"/>
</dbReference>
<evidence type="ECO:0000313" key="4">
    <source>
        <dbReference type="Proteomes" id="UP001409585"/>
    </source>
</evidence>
<evidence type="ECO:0000313" key="3">
    <source>
        <dbReference type="EMBL" id="GAA4931342.1"/>
    </source>
</evidence>
<dbReference type="PANTHER" id="PTHR43352:SF1">
    <property type="entry name" value="ANTHRANILATE--COA LIGASE"/>
    <property type="match status" value="1"/>
</dbReference>
<name>A0AAV3TXE0_9ALTE</name>
<dbReference type="Pfam" id="PF13193">
    <property type="entry name" value="AMP-binding_C"/>
    <property type="match status" value="1"/>
</dbReference>
<dbReference type="InterPro" id="IPR025110">
    <property type="entry name" value="AMP-bd_C"/>
</dbReference>
<gene>
    <name evidence="3" type="ORF">GCM10025791_04310</name>
</gene>
<proteinExistence type="predicted"/>
<protein>
    <recommendedName>
        <fullName evidence="2">AMP-binding enzyme C-terminal domain-containing protein</fullName>
    </recommendedName>
</protein>
<dbReference type="SUPFAM" id="SSF56801">
    <property type="entry name" value="Acetyl-CoA synthetase-like"/>
    <property type="match status" value="1"/>
</dbReference>
<dbReference type="GO" id="GO:0044550">
    <property type="term" value="P:secondary metabolite biosynthetic process"/>
    <property type="evidence" value="ECO:0007669"/>
    <property type="project" value="TreeGrafter"/>
</dbReference>
<dbReference type="GO" id="GO:0016878">
    <property type="term" value="F:acid-thiol ligase activity"/>
    <property type="evidence" value="ECO:0007669"/>
    <property type="project" value="TreeGrafter"/>
</dbReference>
<dbReference type="Proteomes" id="UP001409585">
    <property type="component" value="Unassembled WGS sequence"/>
</dbReference>
<organism evidence="3 4">
    <name type="scientific">Halioxenophilus aromaticivorans</name>
    <dbReference type="NCBI Taxonomy" id="1306992"/>
    <lineage>
        <taxon>Bacteria</taxon>
        <taxon>Pseudomonadati</taxon>
        <taxon>Pseudomonadota</taxon>
        <taxon>Gammaproteobacteria</taxon>
        <taxon>Alteromonadales</taxon>
        <taxon>Alteromonadaceae</taxon>
        <taxon>Halioxenophilus</taxon>
    </lineage>
</organism>
<keyword evidence="4" id="KW-1185">Reference proteome</keyword>
<evidence type="ECO:0000259" key="2">
    <source>
        <dbReference type="Pfam" id="PF13193"/>
    </source>
</evidence>
<dbReference type="PANTHER" id="PTHR43352">
    <property type="entry name" value="ACETYL-COA SYNTHETASE"/>
    <property type="match status" value="1"/>
</dbReference>
<dbReference type="AlphaFoldDB" id="A0AAV3TXE0"/>
<evidence type="ECO:0000256" key="1">
    <source>
        <dbReference type="ARBA" id="ARBA00022598"/>
    </source>
</evidence>
<dbReference type="Gene3D" id="3.30.300.30">
    <property type="match status" value="1"/>
</dbReference>
<sequence length="201" mass="23109">MSPFYQVKIVDEHDNELPAGQVGEIVVRPNLPYLTASGYIGMPEKTVYAWRNLWLHSGDNGRVDEDGWYYFEDRKNDYMRRRGENISSFEVELMVGKHPAVSEVAAVAYPSKIGEDEVRVFVIVRDGHTLTPEQLFCRCRDAMPYFMVPCFIDIVNEFPRTPTAKIDKYKLRQMPKTDTSWDCIQAGWTVSKVGITKNSES</sequence>
<comment type="caution">
    <text evidence="3">The sequence shown here is derived from an EMBL/GenBank/DDBJ whole genome shotgun (WGS) entry which is preliminary data.</text>
</comment>
<dbReference type="Gene3D" id="3.40.50.12780">
    <property type="entry name" value="N-terminal domain of ligase-like"/>
    <property type="match status" value="1"/>
</dbReference>